<keyword evidence="2" id="KW-0560">Oxidoreductase</keyword>
<dbReference type="KEGG" id="spph:KFK14_00550"/>
<dbReference type="RefSeq" id="WP_212609497.1">
    <property type="nucleotide sequence ID" value="NZ_CP073910.1"/>
</dbReference>
<dbReference type="PANTHER" id="PTHR42685:SF19">
    <property type="entry name" value="POSSIBLE OXIDOREDUCTASE"/>
    <property type="match status" value="1"/>
</dbReference>
<accession>A0A975K8I7</accession>
<evidence type="ECO:0000313" key="2">
    <source>
        <dbReference type="EMBL" id="QUT06033.1"/>
    </source>
</evidence>
<sequence>MRRTPPLIAGGGPAGAAAAIALARAGVRATLLEKGDGTGDAICGGFLSWATLDRLGHLGIDAPALGGHAVSRLALFLGGREHVLTLPGPALGLSRRRLDSALLARAAAQGAEVRRVAIRSAEGRALTLVSGERLSCETLFLATGKHDLRGLARPKDAASPDPELGLRCRLPPASQSARLIADRIELHLFDRGYLGLVLQEDGSANACLAVRKSRLAEAGGDPATLMTQLADAAPALADRLAGFDAATRFDAIGHVPYGWRARSSGPGIFRLGDQAAVIPSLAGEGIGIALASADLAVRHWLSQGPEGAAAYQRQFARAARRPLAMAGLLKALAARPALAALPAALIASVPGTAALMARLTRI</sequence>
<dbReference type="GO" id="GO:0004497">
    <property type="term" value="F:monooxygenase activity"/>
    <property type="evidence" value="ECO:0007669"/>
    <property type="project" value="UniProtKB-KW"/>
</dbReference>
<dbReference type="PANTHER" id="PTHR42685">
    <property type="entry name" value="GERANYLGERANYL DIPHOSPHATE REDUCTASE"/>
    <property type="match status" value="1"/>
</dbReference>
<evidence type="ECO:0000259" key="1">
    <source>
        <dbReference type="Pfam" id="PF01494"/>
    </source>
</evidence>
<dbReference type="PRINTS" id="PR00469">
    <property type="entry name" value="PNDRDTASEII"/>
</dbReference>
<protein>
    <submittedName>
        <fullName evidence="2">FAD-dependent monooxygenase</fullName>
    </submittedName>
</protein>
<organism evidence="2 3">
    <name type="scientific">Sphingobium phenoxybenzoativorans</name>
    <dbReference type="NCBI Taxonomy" id="1592790"/>
    <lineage>
        <taxon>Bacteria</taxon>
        <taxon>Pseudomonadati</taxon>
        <taxon>Pseudomonadota</taxon>
        <taxon>Alphaproteobacteria</taxon>
        <taxon>Sphingomonadales</taxon>
        <taxon>Sphingomonadaceae</taxon>
        <taxon>Sphingobium</taxon>
    </lineage>
</organism>
<reference evidence="2" key="1">
    <citation type="submission" date="2021-04" db="EMBL/GenBank/DDBJ databases">
        <title>Isolation of p-tert-butylphenol degrading bacteria Sphingobium phenoxybenzoativorans Tas13 from active sludge.</title>
        <authorList>
            <person name="Li Y."/>
        </authorList>
    </citation>
    <scope>NUCLEOTIDE SEQUENCE</scope>
    <source>
        <strain evidence="2">Tas13</strain>
    </source>
</reference>
<keyword evidence="3" id="KW-1185">Reference proteome</keyword>
<feature type="domain" description="FAD-binding" evidence="1">
    <location>
        <begin position="4"/>
        <end position="115"/>
    </location>
</feature>
<keyword evidence="2" id="KW-0503">Monooxygenase</keyword>
<dbReference type="EMBL" id="CP073910">
    <property type="protein sequence ID" value="QUT06033.1"/>
    <property type="molecule type" value="Genomic_DNA"/>
</dbReference>
<dbReference type="GO" id="GO:0071949">
    <property type="term" value="F:FAD binding"/>
    <property type="evidence" value="ECO:0007669"/>
    <property type="project" value="InterPro"/>
</dbReference>
<dbReference type="InterPro" id="IPR002938">
    <property type="entry name" value="FAD-bd"/>
</dbReference>
<dbReference type="Proteomes" id="UP000681425">
    <property type="component" value="Chromosome"/>
</dbReference>
<dbReference type="InterPro" id="IPR050407">
    <property type="entry name" value="Geranylgeranyl_reductase"/>
</dbReference>
<evidence type="ECO:0000313" key="3">
    <source>
        <dbReference type="Proteomes" id="UP000681425"/>
    </source>
</evidence>
<dbReference type="SUPFAM" id="SSF51905">
    <property type="entry name" value="FAD/NAD(P)-binding domain"/>
    <property type="match status" value="1"/>
</dbReference>
<dbReference type="InterPro" id="IPR036188">
    <property type="entry name" value="FAD/NAD-bd_sf"/>
</dbReference>
<dbReference type="Pfam" id="PF01494">
    <property type="entry name" value="FAD_binding_3"/>
    <property type="match status" value="1"/>
</dbReference>
<proteinExistence type="predicted"/>
<dbReference type="PRINTS" id="PR00368">
    <property type="entry name" value="FADPNR"/>
</dbReference>
<dbReference type="Gene3D" id="3.50.50.60">
    <property type="entry name" value="FAD/NAD(P)-binding domain"/>
    <property type="match status" value="1"/>
</dbReference>
<gene>
    <name evidence="2" type="ORF">KFK14_00550</name>
</gene>
<dbReference type="AlphaFoldDB" id="A0A975K8I7"/>
<name>A0A975K8I7_9SPHN</name>